<dbReference type="Gene3D" id="2.40.30.200">
    <property type="match status" value="1"/>
</dbReference>
<reference evidence="3" key="1">
    <citation type="submission" date="2015-01" db="EMBL/GenBank/DDBJ databases">
        <title>Draft genome sequence of Rhodococcus pyridinivorans strain KG-16, a hydrocarbon-degrading bacterium.</title>
        <authorList>
            <person name="Aggarwal R.K."/>
            <person name="Dawar C."/>
        </authorList>
    </citation>
    <scope>NUCLEOTIDE SEQUENCE [LARGE SCALE GENOMIC DNA]</scope>
    <source>
        <strain evidence="3">KG-16</strain>
    </source>
</reference>
<accession>A0A0V9UNS1</accession>
<dbReference type="Pfam" id="PF22768">
    <property type="entry name" value="SPP1_Dit"/>
    <property type="match status" value="1"/>
</dbReference>
<dbReference type="AlphaFoldDB" id="A0A0V9UNS1"/>
<dbReference type="Proteomes" id="UP000053060">
    <property type="component" value="Unassembled WGS sequence"/>
</dbReference>
<comment type="caution">
    <text evidence="2">The sequence shown here is derived from an EMBL/GenBank/DDBJ whole genome shotgun (WGS) entry which is preliminary data.</text>
</comment>
<dbReference type="PATRIC" id="fig|1441730.3.peg.1185"/>
<gene>
    <name evidence="2" type="ORF">Z045_05670</name>
</gene>
<feature type="domain" description="Siphovirus-type tail component C-terminal" evidence="1">
    <location>
        <begin position="157"/>
        <end position="256"/>
    </location>
</feature>
<dbReference type="RefSeq" id="WP_060651015.1">
    <property type="nucleotide sequence ID" value="NZ_AZXY01000002.1"/>
</dbReference>
<proteinExistence type="predicted"/>
<evidence type="ECO:0000313" key="2">
    <source>
        <dbReference type="EMBL" id="KSZ59659.1"/>
    </source>
</evidence>
<reference evidence="2 3" key="2">
    <citation type="journal article" date="2016" name="Genome Announc.">
        <title>Draft Genome Sequence of a Versatile Hydrocarbon-Degrading Bacterium, Rhodococcus pyridinivorans Strain KG-16, Collected from Oil Fields in India.</title>
        <authorList>
            <person name="Aggarwal R.K."/>
            <person name="Dawar C."/>
            <person name="Phanindranath R."/>
            <person name="Mutnuri L."/>
            <person name="Dayal A.M."/>
        </authorList>
    </citation>
    <scope>NUCLEOTIDE SEQUENCE [LARGE SCALE GENOMIC DNA]</scope>
    <source>
        <strain evidence="2 3">KG-16</strain>
    </source>
</reference>
<evidence type="ECO:0000313" key="3">
    <source>
        <dbReference type="Proteomes" id="UP000053060"/>
    </source>
</evidence>
<dbReference type="InterPro" id="IPR054738">
    <property type="entry name" value="Siphovirus-type_tail_C"/>
</dbReference>
<organism evidence="2 3">
    <name type="scientific">Rhodococcus pyridinivorans KG-16</name>
    <dbReference type="NCBI Taxonomy" id="1441730"/>
    <lineage>
        <taxon>Bacteria</taxon>
        <taxon>Bacillati</taxon>
        <taxon>Actinomycetota</taxon>
        <taxon>Actinomycetes</taxon>
        <taxon>Mycobacteriales</taxon>
        <taxon>Nocardiaceae</taxon>
        <taxon>Rhodococcus</taxon>
    </lineage>
</organism>
<name>A0A0V9UNS1_9NOCA</name>
<dbReference type="EMBL" id="AZXY01000002">
    <property type="protein sequence ID" value="KSZ59659.1"/>
    <property type="molecule type" value="Genomic_DNA"/>
</dbReference>
<protein>
    <recommendedName>
        <fullName evidence="1">Siphovirus-type tail component C-terminal domain-containing protein</fullName>
    </recommendedName>
</protein>
<dbReference type="Gene3D" id="2.60.120.860">
    <property type="match status" value="1"/>
</dbReference>
<sequence>MSAIPVTYGPYSLQTTNVRTTRTNVFSAPRNNIQADKLAESDGAVIVKAQLEPKIFTVEGILRTDSIEATQHLMDQFKAALSVPNQALDIQYAGDTRRFISTAQNIMLSNDRGLASAGFSVEFLCPSGVGTDTYASTLLAPTAITTSTASLGVNIGGTYQAEPTIVLTINTLTGGTNKTVTVTNDVTRRGVAVTRDWAAGDKLEIDTLGKRIYVNNIPMDFIGQFPVWEPGPGSIGVMDDFGARDATVNVEYVRRWL</sequence>
<evidence type="ECO:0000259" key="1">
    <source>
        <dbReference type="Pfam" id="PF22768"/>
    </source>
</evidence>